<dbReference type="RefSeq" id="WP_183344171.1">
    <property type="nucleotide sequence ID" value="NZ_JACHNU010000006.1"/>
</dbReference>
<comment type="similarity">
    <text evidence="3">Belongs to the NMT1/THI5 family.</text>
</comment>
<evidence type="ECO:0000313" key="15">
    <source>
        <dbReference type="Proteomes" id="UP000585272"/>
    </source>
</evidence>
<evidence type="ECO:0000256" key="8">
    <source>
        <dbReference type="ARBA" id="ARBA00022977"/>
    </source>
</evidence>
<keyword evidence="8" id="KW-0784">Thiamine biosynthesis</keyword>
<organism evidence="14 15">
    <name type="scientific">Conexibacter arvalis</name>
    <dbReference type="NCBI Taxonomy" id="912552"/>
    <lineage>
        <taxon>Bacteria</taxon>
        <taxon>Bacillati</taxon>
        <taxon>Actinomycetota</taxon>
        <taxon>Thermoleophilia</taxon>
        <taxon>Solirubrobacterales</taxon>
        <taxon>Conexibacteraceae</taxon>
        <taxon>Conexibacter</taxon>
    </lineage>
</organism>
<evidence type="ECO:0000256" key="10">
    <source>
        <dbReference type="ARBA" id="ARBA00033171"/>
    </source>
</evidence>
<name>A0A840IK31_9ACTN</name>
<dbReference type="InterPro" id="IPR027939">
    <property type="entry name" value="NMT1/THI5"/>
</dbReference>
<sequence length="359" mass="38366">MKRLHWAVVVVLLSLGLAACGSSSDDDGGGGSGTTARAEDLSGRCTGEKVKFQLSFFPNAQFAGWLVADRQGFFAEEGLDVELVPGGPQTQVELALADGSVDVGLIDFTAGATARQRGAPITYVAQVYHRNSVAYVSLKRSGIERPEDLEGRKLGVQRVSASIDGLNPLVVLLLQRAGLGTDAVEKVPVGFGIEDLLAGKADVIPARVFFHIAQLESAGYDYPDGVNVLNPDDFGIDLVDHGVAVNDDYLADNRQAVACLLRAGKKGWEAAVADPDAAVRDVMAFLPKGSSNARDQAIDVAETLKLIKRDGMSDAELMRLDMDAIDATVDTMKRFRLFDEEFDTGDYVDTTLWGVLGES</sequence>
<dbReference type="EMBL" id="JACHNU010000006">
    <property type="protein sequence ID" value="MBB4664288.1"/>
    <property type="molecule type" value="Genomic_DNA"/>
</dbReference>
<comment type="caution">
    <text evidence="14">The sequence shown here is derived from an EMBL/GenBank/DDBJ whole genome shotgun (WGS) entry which is preliminary data.</text>
</comment>
<keyword evidence="7" id="KW-0663">Pyridoxal phosphate</keyword>
<dbReference type="PROSITE" id="PS51257">
    <property type="entry name" value="PROKAR_LIPOPROTEIN"/>
    <property type="match status" value="1"/>
</dbReference>
<dbReference type="PANTHER" id="PTHR31528">
    <property type="entry name" value="4-AMINO-5-HYDROXYMETHYL-2-METHYLPYRIMIDINE PHOSPHATE SYNTHASE THI11-RELATED"/>
    <property type="match status" value="1"/>
</dbReference>
<dbReference type="SUPFAM" id="SSF53850">
    <property type="entry name" value="Periplasmic binding protein-like II"/>
    <property type="match status" value="1"/>
</dbReference>
<evidence type="ECO:0000256" key="2">
    <source>
        <dbReference type="ARBA" id="ARBA00004948"/>
    </source>
</evidence>
<dbReference type="Proteomes" id="UP000585272">
    <property type="component" value="Unassembled WGS sequence"/>
</dbReference>
<evidence type="ECO:0000256" key="3">
    <source>
        <dbReference type="ARBA" id="ARBA00009406"/>
    </source>
</evidence>
<dbReference type="Gene3D" id="3.40.190.10">
    <property type="entry name" value="Periplasmic binding protein-like II"/>
    <property type="match status" value="2"/>
</dbReference>
<evidence type="ECO:0000256" key="5">
    <source>
        <dbReference type="ARBA" id="ARBA00022679"/>
    </source>
</evidence>
<comment type="function">
    <text evidence="1">Responsible for the formation of the pyrimidine heterocycle in the thiamine biosynthesis pathway. Catalyzes the formation of hydroxymethylpyrimidine phosphate (HMP-P) from histidine and pyridoxal phosphate (PLP). The protein uses PLP and the active site histidine to form HMP-P, generating an inactive enzyme. The enzyme can only undergo a single turnover, which suggests it is a suicide enzyme.</text>
</comment>
<evidence type="ECO:0000256" key="7">
    <source>
        <dbReference type="ARBA" id="ARBA00022898"/>
    </source>
</evidence>
<evidence type="ECO:0000256" key="11">
    <source>
        <dbReference type="ARBA" id="ARBA00048179"/>
    </source>
</evidence>
<accession>A0A840IK31</accession>
<comment type="catalytic activity">
    <reaction evidence="11">
        <text>N(6)-(pyridoxal phosphate)-L-lysyl-[4-amino-5-hydroxymethyl-2-methylpyrimidine phosphate synthase] + L-histidyl-[4-amino-5-hydroxymethyl-2-methylpyrimidine phosphate synthase] + 2 Fe(3+) + 4 H2O = L-lysyl-[4-amino-5-hydroxymethyl-2-methylpyrimidine phosphate synthase] + (2S)-2-amino-5-hydroxy-4-oxopentanoyl-[4-amino-5-hydroxymethyl-2-methylpyrimidine phosphate synthase] + 4-amino-2-methyl-5-(phosphooxymethyl)pyrimidine + 3-oxopropanoate + 2 Fe(2+) + 2 H(+)</text>
        <dbReference type="Rhea" id="RHEA:65756"/>
        <dbReference type="Rhea" id="RHEA-COMP:16892"/>
        <dbReference type="Rhea" id="RHEA-COMP:16893"/>
        <dbReference type="Rhea" id="RHEA-COMP:16894"/>
        <dbReference type="Rhea" id="RHEA-COMP:16895"/>
        <dbReference type="ChEBI" id="CHEBI:15377"/>
        <dbReference type="ChEBI" id="CHEBI:15378"/>
        <dbReference type="ChEBI" id="CHEBI:29033"/>
        <dbReference type="ChEBI" id="CHEBI:29034"/>
        <dbReference type="ChEBI" id="CHEBI:29969"/>
        <dbReference type="ChEBI" id="CHEBI:29979"/>
        <dbReference type="ChEBI" id="CHEBI:33190"/>
        <dbReference type="ChEBI" id="CHEBI:58354"/>
        <dbReference type="ChEBI" id="CHEBI:143915"/>
        <dbReference type="ChEBI" id="CHEBI:157692"/>
    </reaction>
    <physiologicalReaction direction="left-to-right" evidence="11">
        <dbReference type="Rhea" id="RHEA:65757"/>
    </physiologicalReaction>
</comment>
<dbReference type="PANTHER" id="PTHR31528:SF1">
    <property type="entry name" value="4-AMINO-5-HYDROXYMETHYL-2-METHYLPYRIMIDINE PHOSPHATE SYNTHASE THI11-RELATED"/>
    <property type="match status" value="1"/>
</dbReference>
<feature type="chain" id="PRO_5038556570" description="Thiamine pyrimidine synthase" evidence="12">
    <location>
        <begin position="20"/>
        <end position="359"/>
    </location>
</feature>
<protein>
    <recommendedName>
        <fullName evidence="10">Thiamine pyrimidine synthase</fullName>
    </recommendedName>
</protein>
<evidence type="ECO:0000256" key="6">
    <source>
        <dbReference type="ARBA" id="ARBA00022723"/>
    </source>
</evidence>
<keyword evidence="9" id="KW-0408">Iron</keyword>
<evidence type="ECO:0000256" key="12">
    <source>
        <dbReference type="SAM" id="SignalP"/>
    </source>
</evidence>
<dbReference type="Pfam" id="PF09084">
    <property type="entry name" value="NMT1"/>
    <property type="match status" value="1"/>
</dbReference>
<feature type="domain" description="SsuA/THI5-like" evidence="13">
    <location>
        <begin position="59"/>
        <end position="278"/>
    </location>
</feature>
<comment type="pathway">
    <text evidence="2">Cofactor biosynthesis; thiamine diphosphate biosynthesis.</text>
</comment>
<evidence type="ECO:0000256" key="1">
    <source>
        <dbReference type="ARBA" id="ARBA00003469"/>
    </source>
</evidence>
<evidence type="ECO:0000256" key="4">
    <source>
        <dbReference type="ARBA" id="ARBA00011738"/>
    </source>
</evidence>
<dbReference type="InterPro" id="IPR015168">
    <property type="entry name" value="SsuA/THI5"/>
</dbReference>
<keyword evidence="15" id="KW-1185">Reference proteome</keyword>
<feature type="signal peptide" evidence="12">
    <location>
        <begin position="1"/>
        <end position="19"/>
    </location>
</feature>
<evidence type="ECO:0000256" key="9">
    <source>
        <dbReference type="ARBA" id="ARBA00023004"/>
    </source>
</evidence>
<evidence type="ECO:0000259" key="13">
    <source>
        <dbReference type="Pfam" id="PF09084"/>
    </source>
</evidence>
<comment type="subunit">
    <text evidence="4">Homodimer.</text>
</comment>
<keyword evidence="6" id="KW-0479">Metal-binding</keyword>
<gene>
    <name evidence="14" type="ORF">BDZ31_003891</name>
</gene>
<dbReference type="GO" id="GO:0016740">
    <property type="term" value="F:transferase activity"/>
    <property type="evidence" value="ECO:0007669"/>
    <property type="project" value="UniProtKB-KW"/>
</dbReference>
<evidence type="ECO:0000313" key="14">
    <source>
        <dbReference type="EMBL" id="MBB4664288.1"/>
    </source>
</evidence>
<proteinExistence type="inferred from homology"/>
<keyword evidence="5" id="KW-0808">Transferase</keyword>
<dbReference type="GO" id="GO:0009228">
    <property type="term" value="P:thiamine biosynthetic process"/>
    <property type="evidence" value="ECO:0007669"/>
    <property type="project" value="UniProtKB-KW"/>
</dbReference>
<dbReference type="GO" id="GO:0046872">
    <property type="term" value="F:metal ion binding"/>
    <property type="evidence" value="ECO:0007669"/>
    <property type="project" value="UniProtKB-KW"/>
</dbReference>
<keyword evidence="12" id="KW-0732">Signal</keyword>
<dbReference type="AlphaFoldDB" id="A0A840IK31"/>
<reference evidence="14 15" key="1">
    <citation type="submission" date="2020-08" db="EMBL/GenBank/DDBJ databases">
        <title>Genomic Encyclopedia of Archaeal and Bacterial Type Strains, Phase II (KMG-II): from individual species to whole genera.</title>
        <authorList>
            <person name="Goeker M."/>
        </authorList>
    </citation>
    <scope>NUCLEOTIDE SEQUENCE [LARGE SCALE GENOMIC DNA]</scope>
    <source>
        <strain evidence="14 15">DSM 23288</strain>
    </source>
</reference>